<accession>A0ABZ2K4L0</accession>
<sequence length="414" mass="44635">MSNDVPRQKPKKKKVKLAVGITVAIVAVVTVALARTRSALPTVDRATVWIDTVKHGAMLREVQGVGSLVPEQIRWLTVTTPARVAEVRARSGAVVQPDTVVVVLDNPDLVLQSLEADRQKTAAEAELVNLEARLRNQHLAQEAQVVGLSADAVESARRAEADGELSRRGFLSKLEMAQSQGRAEALDGRVQLETKRLGSLEKEASAQLASQRAQVERLGSIAEFRRRQLDELHVRAGVAGVLADVPVQVGQWVTQGVVLGKVAQPEKLKAELRVAETQAKDVQIGQSVTVDTRNGLVQGRVIRMDGAVQNGTVKIDVAFDVPLPQGARPDLSVDGRIEIERLDNVLYVGRPPMATPAGSVTAFKVVGEEAVRVPVQLGRSSVKTVEVVSGLRDGDQVILSDMSAWASVDRIRLK</sequence>
<reference evidence="4 5" key="1">
    <citation type="submission" date="2021-12" db="EMBL/GenBank/DDBJ databases">
        <title>Discovery of the Pendulisporaceae a myxobacterial family with distinct sporulation behavior and unique specialized metabolism.</title>
        <authorList>
            <person name="Garcia R."/>
            <person name="Popoff A."/>
            <person name="Bader C.D."/>
            <person name="Loehr J."/>
            <person name="Walesch S."/>
            <person name="Walt C."/>
            <person name="Boldt J."/>
            <person name="Bunk B."/>
            <person name="Haeckl F.J.F.P.J."/>
            <person name="Gunesch A.P."/>
            <person name="Birkelbach J."/>
            <person name="Nuebel U."/>
            <person name="Pietschmann T."/>
            <person name="Bach T."/>
            <person name="Mueller R."/>
        </authorList>
    </citation>
    <scope>NUCLEOTIDE SEQUENCE [LARGE SCALE GENOMIC DNA]</scope>
    <source>
        <strain evidence="4 5">MSr12523</strain>
    </source>
</reference>
<evidence type="ECO:0000313" key="5">
    <source>
        <dbReference type="Proteomes" id="UP001379533"/>
    </source>
</evidence>
<evidence type="ECO:0000256" key="1">
    <source>
        <dbReference type="ARBA" id="ARBA00004196"/>
    </source>
</evidence>
<feature type="coiled-coil region" evidence="3">
    <location>
        <begin position="111"/>
        <end position="140"/>
    </location>
</feature>
<dbReference type="EMBL" id="CP089982">
    <property type="protein sequence ID" value="WXA93645.1"/>
    <property type="molecule type" value="Genomic_DNA"/>
</dbReference>
<keyword evidence="5" id="KW-1185">Reference proteome</keyword>
<keyword evidence="2 3" id="KW-0175">Coiled coil</keyword>
<dbReference type="RefSeq" id="WP_394844245.1">
    <property type="nucleotide sequence ID" value="NZ_CP089982.1"/>
</dbReference>
<dbReference type="Gene3D" id="2.40.420.20">
    <property type="match status" value="1"/>
</dbReference>
<protein>
    <submittedName>
        <fullName evidence="4">HlyD family efflux transporter periplasmic adaptor subunit</fullName>
    </submittedName>
</protein>
<dbReference type="InterPro" id="IPR050465">
    <property type="entry name" value="UPF0194_transport"/>
</dbReference>
<evidence type="ECO:0000313" key="4">
    <source>
        <dbReference type="EMBL" id="WXA93645.1"/>
    </source>
</evidence>
<organism evidence="4 5">
    <name type="scientific">Pendulispora brunnea</name>
    <dbReference type="NCBI Taxonomy" id="2905690"/>
    <lineage>
        <taxon>Bacteria</taxon>
        <taxon>Pseudomonadati</taxon>
        <taxon>Myxococcota</taxon>
        <taxon>Myxococcia</taxon>
        <taxon>Myxococcales</taxon>
        <taxon>Sorangiineae</taxon>
        <taxon>Pendulisporaceae</taxon>
        <taxon>Pendulispora</taxon>
    </lineage>
</organism>
<evidence type="ECO:0000256" key="2">
    <source>
        <dbReference type="ARBA" id="ARBA00023054"/>
    </source>
</evidence>
<dbReference type="Gene3D" id="2.40.50.100">
    <property type="match status" value="1"/>
</dbReference>
<dbReference type="Gene3D" id="1.10.287.470">
    <property type="entry name" value="Helix hairpin bin"/>
    <property type="match status" value="1"/>
</dbReference>
<evidence type="ECO:0000256" key="3">
    <source>
        <dbReference type="SAM" id="Coils"/>
    </source>
</evidence>
<proteinExistence type="predicted"/>
<dbReference type="PANTHER" id="PTHR32347:SF23">
    <property type="entry name" value="BLL5650 PROTEIN"/>
    <property type="match status" value="1"/>
</dbReference>
<gene>
    <name evidence="4" type="ORF">LZC95_45230</name>
</gene>
<name>A0ABZ2K4L0_9BACT</name>
<dbReference type="PANTHER" id="PTHR32347">
    <property type="entry name" value="EFFLUX SYSTEM COMPONENT YKNX-RELATED"/>
    <property type="match status" value="1"/>
</dbReference>
<dbReference type="Gene3D" id="2.40.30.170">
    <property type="match status" value="1"/>
</dbReference>
<comment type="subcellular location">
    <subcellularLocation>
        <location evidence="1">Cell envelope</location>
    </subcellularLocation>
</comment>
<dbReference type="Proteomes" id="UP001379533">
    <property type="component" value="Chromosome"/>
</dbReference>